<gene>
    <name evidence="1" type="ORF">EBN03_19760</name>
</gene>
<dbReference type="Proteomes" id="UP000279275">
    <property type="component" value="Unassembled WGS sequence"/>
</dbReference>
<evidence type="ECO:0000313" key="2">
    <source>
        <dbReference type="Proteomes" id="UP000279275"/>
    </source>
</evidence>
<dbReference type="RefSeq" id="WP_122189546.1">
    <property type="nucleotide sequence ID" value="NZ_RFFH01000008.1"/>
</dbReference>
<evidence type="ECO:0000313" key="1">
    <source>
        <dbReference type="EMBL" id="RMI30880.1"/>
    </source>
</evidence>
<dbReference type="EMBL" id="RFFH01000008">
    <property type="protein sequence ID" value="RMI30880.1"/>
    <property type="molecule type" value="Genomic_DNA"/>
</dbReference>
<accession>A0A3M2L2C6</accession>
<organism evidence="1 2">
    <name type="scientific">Nocardia stercoris</name>
    <dbReference type="NCBI Taxonomy" id="2483361"/>
    <lineage>
        <taxon>Bacteria</taxon>
        <taxon>Bacillati</taxon>
        <taxon>Actinomycetota</taxon>
        <taxon>Actinomycetes</taxon>
        <taxon>Mycobacteriales</taxon>
        <taxon>Nocardiaceae</taxon>
        <taxon>Nocardia</taxon>
    </lineage>
</organism>
<sequence length="130" mass="14250">MTDTETRVPKAEKVFMPVETAVECRGCGGVIFSGHGGTVRAELLHELIDAHKAECAGKRRSGGQAVEVYVTPADGRAARTDPIDLDWPAGWRIPAREEVLLLDQGRFRVDTVEWDMKGGVPVVQLRVSRP</sequence>
<keyword evidence="2" id="KW-1185">Reference proteome</keyword>
<reference evidence="1 2" key="1">
    <citation type="submission" date="2018-10" db="EMBL/GenBank/DDBJ databases">
        <title>Isolation from cow dung.</title>
        <authorList>
            <person name="Ling L."/>
        </authorList>
    </citation>
    <scope>NUCLEOTIDE SEQUENCE [LARGE SCALE GENOMIC DNA]</scope>
    <source>
        <strain evidence="1 2">NEAU-LL90</strain>
    </source>
</reference>
<name>A0A3M2L2C6_9NOCA</name>
<comment type="caution">
    <text evidence="1">The sequence shown here is derived from an EMBL/GenBank/DDBJ whole genome shotgun (WGS) entry which is preliminary data.</text>
</comment>
<proteinExistence type="predicted"/>
<protein>
    <submittedName>
        <fullName evidence="1">Uncharacterized protein</fullName>
    </submittedName>
</protein>
<dbReference type="AlphaFoldDB" id="A0A3M2L2C6"/>